<organism evidence="1 2">
    <name type="scientific">Candidatus Scatomonas pullistercoris</name>
    <dbReference type="NCBI Taxonomy" id="2840920"/>
    <lineage>
        <taxon>Bacteria</taxon>
        <taxon>Bacillati</taxon>
        <taxon>Bacillota</taxon>
        <taxon>Clostridia</taxon>
        <taxon>Lachnospirales</taxon>
        <taxon>Lachnospiraceae</taxon>
        <taxon>Lachnospiraceae incertae sedis</taxon>
        <taxon>Candidatus Scatomonas</taxon>
    </lineage>
</organism>
<comment type="caution">
    <text evidence="1">The sequence shown here is derived from an EMBL/GenBank/DDBJ whole genome shotgun (WGS) entry which is preliminary data.</text>
</comment>
<dbReference type="EMBL" id="DVOO01000011">
    <property type="protein sequence ID" value="HIV24979.1"/>
    <property type="molecule type" value="Genomic_DNA"/>
</dbReference>
<name>A0A9D1P3G0_9FIRM</name>
<sequence>MRKYNKNTGELEQAVCNCCGKKLLVEKGILKEGICSVDVEWGYFSNKDTMIHRFDLCEACYDEITGKFRVPVEEEEETEV</sequence>
<reference evidence="1" key="1">
    <citation type="submission" date="2020-10" db="EMBL/GenBank/DDBJ databases">
        <authorList>
            <person name="Gilroy R."/>
        </authorList>
    </citation>
    <scope>NUCLEOTIDE SEQUENCE</scope>
    <source>
        <strain evidence="1">CHK188-20938</strain>
    </source>
</reference>
<evidence type="ECO:0000313" key="1">
    <source>
        <dbReference type="EMBL" id="HIV24979.1"/>
    </source>
</evidence>
<dbReference type="AlphaFoldDB" id="A0A9D1P3G0"/>
<accession>A0A9D1P3G0</accession>
<gene>
    <name evidence="1" type="ORF">IAB71_04200</name>
</gene>
<reference evidence="1" key="2">
    <citation type="journal article" date="2021" name="PeerJ">
        <title>Extensive microbial diversity within the chicken gut microbiome revealed by metagenomics and culture.</title>
        <authorList>
            <person name="Gilroy R."/>
            <person name="Ravi A."/>
            <person name="Getino M."/>
            <person name="Pursley I."/>
            <person name="Horton D.L."/>
            <person name="Alikhan N.F."/>
            <person name="Baker D."/>
            <person name="Gharbi K."/>
            <person name="Hall N."/>
            <person name="Watson M."/>
            <person name="Adriaenssens E.M."/>
            <person name="Foster-Nyarko E."/>
            <person name="Jarju S."/>
            <person name="Secka A."/>
            <person name="Antonio M."/>
            <person name="Oren A."/>
            <person name="Chaudhuri R.R."/>
            <person name="La Ragione R."/>
            <person name="Hildebrand F."/>
            <person name="Pallen M.J."/>
        </authorList>
    </citation>
    <scope>NUCLEOTIDE SEQUENCE</scope>
    <source>
        <strain evidence="1">CHK188-20938</strain>
    </source>
</reference>
<dbReference type="Proteomes" id="UP000824169">
    <property type="component" value="Unassembled WGS sequence"/>
</dbReference>
<protein>
    <recommendedName>
        <fullName evidence="3">Ribosomal-protein-alanine N-acetyltransferase</fullName>
    </recommendedName>
</protein>
<proteinExistence type="predicted"/>
<evidence type="ECO:0000313" key="2">
    <source>
        <dbReference type="Proteomes" id="UP000824169"/>
    </source>
</evidence>
<evidence type="ECO:0008006" key="3">
    <source>
        <dbReference type="Google" id="ProtNLM"/>
    </source>
</evidence>